<dbReference type="GeneID" id="89976140"/>
<evidence type="ECO:0000313" key="2">
    <source>
        <dbReference type="EMBL" id="KAK5061432.1"/>
    </source>
</evidence>
<comment type="caution">
    <text evidence="2">The sequence shown here is derived from an EMBL/GenBank/DDBJ whole genome shotgun (WGS) entry which is preliminary data.</text>
</comment>
<sequence>MAQPSKSSSTSKDKYGYSKEFLQNQTMHVNHPKDLFGFTNFQTGIFQYPESYERTKHVEQELDVPESGEEREQEHAVVETRLMTSKGETAAKAIMGRIVNDKPFDNGKFRTNTIGLYRYLTDSISESKSKRDSDEITSNEDANKMPPPVTPRRVRFDETVRTQVIPARLNPDRAEHRLSQIRSEARGPRVQENVTGVKNGPKVLTARPRQGMGIPETLQPTVVALAQSRAQIAREVAWSRAQVARGNEATIRRAQIARENEAEIRHGGEEALAARENAARILLSLAAQQRALEPRAAHTAILPEFVRIVRADHYMRITHTTPIVHINEQKFVQLDDHHLVPAWTDPRLVVGDNTTIRERRNANWDGEKKDGRPRVLCYLFPFGAWEFTPELNRPKKPPLAFEPEIHHGHIVINGRDKALKASVLMPVRCSTDIEGWEMEALYRYDTNLCHQDFIDRMVANLPAGKSIPTIGTLNHRRRRDRLKMRVIPWPTPNHLSYSDQQIFKELGHVGVRQNITWNLLDLTKEQIEMHTAITYGGHLERSGGKAQDYETRVTKFRENLRLVRSQYADNTEEVRLVLANISIGLRSMGHQFRIEEWAPGVFWPGY</sequence>
<organism evidence="2 3">
    <name type="scientific">Exophiala bonariae</name>
    <dbReference type="NCBI Taxonomy" id="1690606"/>
    <lineage>
        <taxon>Eukaryota</taxon>
        <taxon>Fungi</taxon>
        <taxon>Dikarya</taxon>
        <taxon>Ascomycota</taxon>
        <taxon>Pezizomycotina</taxon>
        <taxon>Eurotiomycetes</taxon>
        <taxon>Chaetothyriomycetidae</taxon>
        <taxon>Chaetothyriales</taxon>
        <taxon>Herpotrichiellaceae</taxon>
        <taxon>Exophiala</taxon>
    </lineage>
</organism>
<evidence type="ECO:0000256" key="1">
    <source>
        <dbReference type="SAM" id="MobiDB-lite"/>
    </source>
</evidence>
<dbReference type="AlphaFoldDB" id="A0AAV9NLZ7"/>
<reference evidence="2 3" key="1">
    <citation type="submission" date="2023-08" db="EMBL/GenBank/DDBJ databases">
        <title>Black Yeasts Isolated from many extreme environments.</title>
        <authorList>
            <person name="Coleine C."/>
            <person name="Stajich J.E."/>
            <person name="Selbmann L."/>
        </authorList>
    </citation>
    <scope>NUCLEOTIDE SEQUENCE [LARGE SCALE GENOMIC DNA]</scope>
    <source>
        <strain evidence="2 3">CCFEE 5792</strain>
    </source>
</reference>
<evidence type="ECO:0000313" key="3">
    <source>
        <dbReference type="Proteomes" id="UP001358417"/>
    </source>
</evidence>
<proteinExistence type="predicted"/>
<gene>
    <name evidence="2" type="ORF">LTR84_007975</name>
</gene>
<dbReference type="RefSeq" id="XP_064710529.1">
    <property type="nucleotide sequence ID" value="XM_064851526.1"/>
</dbReference>
<accession>A0AAV9NLZ7</accession>
<feature type="compositionally biased region" description="Basic and acidic residues" evidence="1">
    <location>
        <begin position="125"/>
        <end position="134"/>
    </location>
</feature>
<protein>
    <submittedName>
        <fullName evidence="2">Uncharacterized protein</fullName>
    </submittedName>
</protein>
<name>A0AAV9NLZ7_9EURO</name>
<dbReference type="EMBL" id="JAVRRD010000003">
    <property type="protein sequence ID" value="KAK5061432.1"/>
    <property type="molecule type" value="Genomic_DNA"/>
</dbReference>
<keyword evidence="3" id="KW-1185">Reference proteome</keyword>
<dbReference type="Proteomes" id="UP001358417">
    <property type="component" value="Unassembled WGS sequence"/>
</dbReference>
<feature type="region of interest" description="Disordered" evidence="1">
    <location>
        <begin position="125"/>
        <end position="151"/>
    </location>
</feature>